<sequence>MAYPAANSLQEPTTSSAPSAPIQNYSMYMSVNPVELADFFKAIRGCQELAEQARIVTLNEQFDDADSSGVIGWLLGTGQGLSTESTSAQHASGQDIDGSASSGQDTSVQDADDEDSLTENSRPPLRSLYQEDDSEEEDEEREEASEEGENYEA</sequence>
<name>A0A6A6E223_9PEZI</name>
<feature type="compositionally biased region" description="Polar residues" evidence="1">
    <location>
        <begin position="7"/>
        <end position="21"/>
    </location>
</feature>
<accession>A0A6A6E223</accession>
<dbReference type="AlphaFoldDB" id="A0A6A6E223"/>
<keyword evidence="3" id="KW-1185">Reference proteome</keyword>
<feature type="compositionally biased region" description="Polar residues" evidence="1">
    <location>
        <begin position="99"/>
        <end position="109"/>
    </location>
</feature>
<reference evidence="2" key="1">
    <citation type="journal article" date="2020" name="Stud. Mycol.">
        <title>101 Dothideomycetes genomes: a test case for predicting lifestyles and emergence of pathogens.</title>
        <authorList>
            <person name="Haridas S."/>
            <person name="Albert R."/>
            <person name="Binder M."/>
            <person name="Bloem J."/>
            <person name="Labutti K."/>
            <person name="Salamov A."/>
            <person name="Andreopoulos B."/>
            <person name="Baker S."/>
            <person name="Barry K."/>
            <person name="Bills G."/>
            <person name="Bluhm B."/>
            <person name="Cannon C."/>
            <person name="Castanera R."/>
            <person name="Culley D."/>
            <person name="Daum C."/>
            <person name="Ezra D."/>
            <person name="Gonzalez J."/>
            <person name="Henrissat B."/>
            <person name="Kuo A."/>
            <person name="Liang C."/>
            <person name="Lipzen A."/>
            <person name="Lutzoni F."/>
            <person name="Magnuson J."/>
            <person name="Mondo S."/>
            <person name="Nolan M."/>
            <person name="Ohm R."/>
            <person name="Pangilinan J."/>
            <person name="Park H.-J."/>
            <person name="Ramirez L."/>
            <person name="Alfaro M."/>
            <person name="Sun H."/>
            <person name="Tritt A."/>
            <person name="Yoshinaga Y."/>
            <person name="Zwiers L.-H."/>
            <person name="Turgeon B."/>
            <person name="Goodwin S."/>
            <person name="Spatafora J."/>
            <person name="Crous P."/>
            <person name="Grigoriev I."/>
        </authorList>
    </citation>
    <scope>NUCLEOTIDE SEQUENCE</scope>
    <source>
        <strain evidence="2">CBS 207.26</strain>
    </source>
</reference>
<dbReference type="EMBL" id="ML994635">
    <property type="protein sequence ID" value="KAF2185055.1"/>
    <property type="molecule type" value="Genomic_DNA"/>
</dbReference>
<feature type="region of interest" description="Disordered" evidence="1">
    <location>
        <begin position="68"/>
        <end position="153"/>
    </location>
</feature>
<protein>
    <submittedName>
        <fullName evidence="2">Uncharacterized protein</fullName>
    </submittedName>
</protein>
<evidence type="ECO:0000313" key="3">
    <source>
        <dbReference type="Proteomes" id="UP000800200"/>
    </source>
</evidence>
<organism evidence="2 3">
    <name type="scientific">Zopfia rhizophila CBS 207.26</name>
    <dbReference type="NCBI Taxonomy" id="1314779"/>
    <lineage>
        <taxon>Eukaryota</taxon>
        <taxon>Fungi</taxon>
        <taxon>Dikarya</taxon>
        <taxon>Ascomycota</taxon>
        <taxon>Pezizomycotina</taxon>
        <taxon>Dothideomycetes</taxon>
        <taxon>Dothideomycetes incertae sedis</taxon>
        <taxon>Zopfiaceae</taxon>
        <taxon>Zopfia</taxon>
    </lineage>
</organism>
<evidence type="ECO:0000256" key="1">
    <source>
        <dbReference type="SAM" id="MobiDB-lite"/>
    </source>
</evidence>
<feature type="region of interest" description="Disordered" evidence="1">
    <location>
        <begin position="1"/>
        <end position="21"/>
    </location>
</feature>
<evidence type="ECO:0000313" key="2">
    <source>
        <dbReference type="EMBL" id="KAF2185055.1"/>
    </source>
</evidence>
<dbReference type="Proteomes" id="UP000800200">
    <property type="component" value="Unassembled WGS sequence"/>
</dbReference>
<feature type="compositionally biased region" description="Polar residues" evidence="1">
    <location>
        <begin position="80"/>
        <end position="92"/>
    </location>
</feature>
<feature type="compositionally biased region" description="Acidic residues" evidence="1">
    <location>
        <begin position="130"/>
        <end position="153"/>
    </location>
</feature>
<gene>
    <name evidence="2" type="ORF">K469DRAFT_750567</name>
</gene>
<proteinExistence type="predicted"/>